<feature type="region of interest" description="Disordered" evidence="1">
    <location>
        <begin position="72"/>
        <end position="93"/>
    </location>
</feature>
<evidence type="ECO:0000256" key="2">
    <source>
        <dbReference type="SAM" id="Phobius"/>
    </source>
</evidence>
<reference evidence="3 4" key="1">
    <citation type="journal article" date="2017" name="Int. J. Syst. Evol. Microbiol.">
        <title>Bacillus notoginsengisoli sp. nov., a novel bacterium isolated from the rhizosphere of Panax notoginseng.</title>
        <authorList>
            <person name="Zhang M.Y."/>
            <person name="Cheng J."/>
            <person name="Cai Y."/>
            <person name="Zhang T.Y."/>
            <person name="Wu Y.Y."/>
            <person name="Manikprabhu D."/>
            <person name="Li W.J."/>
            <person name="Zhang Y.X."/>
        </authorList>
    </citation>
    <scope>NUCLEOTIDE SEQUENCE [LARGE SCALE GENOMIC DNA]</scope>
    <source>
        <strain evidence="3 4">JCM 30743</strain>
    </source>
</reference>
<sequence length="123" mass="13746">MKIRKSVLLIGALILLAGIGIIGQLVKNPAGFFQQIALMVLFGLVIFFLFRRFTGSSPNKKEQRLFLKAARESKKRNAHKNEPPGRNVIQGSLASWRKPKKKANVHLTVIEGKKGKKKNRASL</sequence>
<evidence type="ECO:0000256" key="1">
    <source>
        <dbReference type="SAM" id="MobiDB-lite"/>
    </source>
</evidence>
<proteinExistence type="predicted"/>
<accession>A0A417YUW4</accession>
<dbReference type="EMBL" id="QWEG01000005">
    <property type="protein sequence ID" value="RHW41091.1"/>
    <property type="molecule type" value="Genomic_DNA"/>
</dbReference>
<feature type="transmembrane region" description="Helical" evidence="2">
    <location>
        <begin position="7"/>
        <end position="26"/>
    </location>
</feature>
<organism evidence="3 4">
    <name type="scientific">Neobacillus notoginsengisoli</name>
    <dbReference type="NCBI Taxonomy" id="1578198"/>
    <lineage>
        <taxon>Bacteria</taxon>
        <taxon>Bacillati</taxon>
        <taxon>Bacillota</taxon>
        <taxon>Bacilli</taxon>
        <taxon>Bacillales</taxon>
        <taxon>Bacillaceae</taxon>
        <taxon>Neobacillus</taxon>
    </lineage>
</organism>
<dbReference type="AlphaFoldDB" id="A0A417YUW4"/>
<keyword evidence="2" id="KW-0812">Transmembrane</keyword>
<protein>
    <submittedName>
        <fullName evidence="3">Uncharacterized protein</fullName>
    </submittedName>
</protein>
<feature type="transmembrane region" description="Helical" evidence="2">
    <location>
        <begin position="32"/>
        <end position="50"/>
    </location>
</feature>
<dbReference type="InterPro" id="IPR048110">
    <property type="entry name" value="SA1362/YqhP-like"/>
</dbReference>
<evidence type="ECO:0000313" key="3">
    <source>
        <dbReference type="EMBL" id="RHW41091.1"/>
    </source>
</evidence>
<name>A0A417YUW4_9BACI</name>
<evidence type="ECO:0000313" key="4">
    <source>
        <dbReference type="Proteomes" id="UP000284416"/>
    </source>
</evidence>
<keyword evidence="2" id="KW-0472">Membrane</keyword>
<keyword evidence="2" id="KW-1133">Transmembrane helix</keyword>
<dbReference type="NCBIfam" id="NF041554">
    <property type="entry name" value="SA1362_fam"/>
    <property type="match status" value="1"/>
</dbReference>
<comment type="caution">
    <text evidence="3">The sequence shown here is derived from an EMBL/GenBank/DDBJ whole genome shotgun (WGS) entry which is preliminary data.</text>
</comment>
<dbReference type="Proteomes" id="UP000284416">
    <property type="component" value="Unassembled WGS sequence"/>
</dbReference>
<dbReference type="OrthoDB" id="2989424at2"/>
<keyword evidence="4" id="KW-1185">Reference proteome</keyword>
<gene>
    <name evidence="3" type="ORF">D1B31_09105</name>
</gene>